<dbReference type="EMBL" id="OX596115">
    <property type="protein sequence ID" value="CAN0473402.1"/>
    <property type="molecule type" value="Genomic_DNA"/>
</dbReference>
<accession>A0AC59ZNB6</accession>
<evidence type="ECO:0000313" key="2">
    <source>
        <dbReference type="Proteomes" id="UP001162501"/>
    </source>
</evidence>
<organism evidence="1 2">
    <name type="scientific">Rangifer tarandus platyrhynchus</name>
    <name type="common">Svalbard reindeer</name>
    <dbReference type="NCBI Taxonomy" id="3082113"/>
    <lineage>
        <taxon>Eukaryota</taxon>
        <taxon>Metazoa</taxon>
        <taxon>Chordata</taxon>
        <taxon>Craniata</taxon>
        <taxon>Vertebrata</taxon>
        <taxon>Euteleostomi</taxon>
        <taxon>Mammalia</taxon>
        <taxon>Eutheria</taxon>
        <taxon>Laurasiatheria</taxon>
        <taxon>Artiodactyla</taxon>
        <taxon>Ruminantia</taxon>
        <taxon>Pecora</taxon>
        <taxon>Cervidae</taxon>
        <taxon>Odocoileinae</taxon>
        <taxon>Rangifer</taxon>
    </lineage>
</organism>
<gene>
    <name evidence="1" type="ORF">MRATA1EN22A_LOCUS20654</name>
</gene>
<evidence type="ECO:0000313" key="1">
    <source>
        <dbReference type="EMBL" id="CAN0473402.1"/>
    </source>
</evidence>
<dbReference type="Proteomes" id="UP001162501">
    <property type="component" value="Chromosome 31"/>
</dbReference>
<reference evidence="1" key="2">
    <citation type="submission" date="2025-03" db="EMBL/GenBank/DDBJ databases">
        <authorList>
            <consortium name="ELIXIR-Norway"/>
            <consortium name="Elixir Norway"/>
        </authorList>
    </citation>
    <scope>NUCLEOTIDE SEQUENCE</scope>
</reference>
<proteinExistence type="predicted"/>
<name>A0AC59ZNB6_RANTA</name>
<sequence length="102" mass="11251">MASLSESWSSCWGRDGLAQGLVTPLEMRPARLSASYPSGDETGSSKGWSPCWRRDQRVRGRVTPLEVCSFPLSFHHLLQTENCNRKERSTAGAGLRSLGDLL</sequence>
<protein>
    <submittedName>
        <fullName evidence="1">Uncharacterized protein</fullName>
    </submittedName>
</protein>
<reference evidence="1" key="1">
    <citation type="submission" date="2023-05" db="EMBL/GenBank/DDBJ databases">
        <authorList>
            <consortium name="ELIXIR-Norway"/>
        </authorList>
    </citation>
    <scope>NUCLEOTIDE SEQUENCE</scope>
</reference>